<evidence type="ECO:0000256" key="1">
    <source>
        <dbReference type="SAM" id="MobiDB-lite"/>
    </source>
</evidence>
<sequence length="139" mass="14863">MATAPARRPVDFPAARATDAVVLVYREAAVEPLPRPVRAAADCADAEADEQGTTALALPEEDGEVEATSGGASALEVRPSSEETTTVEGWGRGWGWPAVSGKAEDDERRLYDSDSDSDSDDEDEGGIFRWLSRPADHLF</sequence>
<protein>
    <submittedName>
        <fullName evidence="2">Uncharacterized protein</fullName>
    </submittedName>
</protein>
<organism evidence="2 3">
    <name type="scientific">Miscanthus lutarioriparius</name>
    <dbReference type="NCBI Taxonomy" id="422564"/>
    <lineage>
        <taxon>Eukaryota</taxon>
        <taxon>Viridiplantae</taxon>
        <taxon>Streptophyta</taxon>
        <taxon>Embryophyta</taxon>
        <taxon>Tracheophyta</taxon>
        <taxon>Spermatophyta</taxon>
        <taxon>Magnoliopsida</taxon>
        <taxon>Liliopsida</taxon>
        <taxon>Poales</taxon>
        <taxon>Poaceae</taxon>
        <taxon>PACMAD clade</taxon>
        <taxon>Panicoideae</taxon>
        <taxon>Andropogonodae</taxon>
        <taxon>Andropogoneae</taxon>
        <taxon>Saccharinae</taxon>
        <taxon>Miscanthus</taxon>
    </lineage>
</organism>
<feature type="compositionally biased region" description="Acidic residues" evidence="1">
    <location>
        <begin position="113"/>
        <end position="125"/>
    </location>
</feature>
<keyword evidence="3" id="KW-1185">Reference proteome</keyword>
<gene>
    <name evidence="2" type="ORF">NCGR_LOCUS22704</name>
</gene>
<evidence type="ECO:0000313" key="2">
    <source>
        <dbReference type="EMBL" id="CAD6233246.1"/>
    </source>
</evidence>
<evidence type="ECO:0000313" key="3">
    <source>
        <dbReference type="Proteomes" id="UP000604825"/>
    </source>
</evidence>
<feature type="region of interest" description="Disordered" evidence="1">
    <location>
        <begin position="42"/>
        <end position="127"/>
    </location>
</feature>
<accession>A0A811P4B5</accession>
<comment type="caution">
    <text evidence="2">The sequence shown here is derived from an EMBL/GenBank/DDBJ whole genome shotgun (WGS) entry which is preliminary data.</text>
</comment>
<dbReference type="EMBL" id="CAJGYO010000005">
    <property type="protein sequence ID" value="CAD6233246.1"/>
    <property type="molecule type" value="Genomic_DNA"/>
</dbReference>
<reference evidence="2" key="1">
    <citation type="submission" date="2020-10" db="EMBL/GenBank/DDBJ databases">
        <authorList>
            <person name="Han B."/>
            <person name="Lu T."/>
            <person name="Zhao Q."/>
            <person name="Huang X."/>
            <person name="Zhao Y."/>
        </authorList>
    </citation>
    <scope>NUCLEOTIDE SEQUENCE</scope>
</reference>
<feature type="compositionally biased region" description="Basic and acidic residues" evidence="1">
    <location>
        <begin position="102"/>
        <end position="112"/>
    </location>
</feature>
<name>A0A811P4B5_9POAL</name>
<dbReference type="AlphaFoldDB" id="A0A811P4B5"/>
<proteinExistence type="predicted"/>
<dbReference type="Proteomes" id="UP000604825">
    <property type="component" value="Unassembled WGS sequence"/>
</dbReference>